<organism evidence="1 2">
    <name type="scientific">Gigaspora rosea</name>
    <dbReference type="NCBI Taxonomy" id="44941"/>
    <lineage>
        <taxon>Eukaryota</taxon>
        <taxon>Fungi</taxon>
        <taxon>Fungi incertae sedis</taxon>
        <taxon>Mucoromycota</taxon>
        <taxon>Glomeromycotina</taxon>
        <taxon>Glomeromycetes</taxon>
        <taxon>Diversisporales</taxon>
        <taxon>Gigasporaceae</taxon>
        <taxon>Gigaspora</taxon>
    </lineage>
</organism>
<dbReference type="AlphaFoldDB" id="A0A397VQS1"/>
<dbReference type="OrthoDB" id="10515552at2759"/>
<evidence type="ECO:0000313" key="1">
    <source>
        <dbReference type="EMBL" id="RIB22263.1"/>
    </source>
</evidence>
<dbReference type="Proteomes" id="UP000266673">
    <property type="component" value="Unassembled WGS sequence"/>
</dbReference>
<accession>A0A397VQS1</accession>
<dbReference type="Gene3D" id="1.25.40.10">
    <property type="entry name" value="Tetratricopeptide repeat domain"/>
    <property type="match status" value="1"/>
</dbReference>
<dbReference type="EMBL" id="QKWP01000317">
    <property type="protein sequence ID" value="RIB22263.1"/>
    <property type="molecule type" value="Genomic_DNA"/>
</dbReference>
<gene>
    <name evidence="1" type="ORF">C2G38_2075982</name>
</gene>
<feature type="non-terminal residue" evidence="1">
    <location>
        <position position="61"/>
    </location>
</feature>
<evidence type="ECO:0000313" key="2">
    <source>
        <dbReference type="Proteomes" id="UP000266673"/>
    </source>
</evidence>
<keyword evidence="2" id="KW-1185">Reference proteome</keyword>
<comment type="caution">
    <text evidence="1">The sequence shown here is derived from an EMBL/GenBank/DDBJ whole genome shotgun (WGS) entry which is preliminary data.</text>
</comment>
<name>A0A397VQS1_9GLOM</name>
<sequence>MSSVAECYRNGIGIGRDLDKAKYWYQREKDLTLATNEWINNSEIENDDLKKILTENKYQLS</sequence>
<dbReference type="InterPro" id="IPR011990">
    <property type="entry name" value="TPR-like_helical_dom_sf"/>
</dbReference>
<reference evidence="1 2" key="1">
    <citation type="submission" date="2018-06" db="EMBL/GenBank/DDBJ databases">
        <title>Comparative genomics reveals the genomic features of Rhizophagus irregularis, R. cerebriforme, R. diaphanum and Gigaspora rosea, and their symbiotic lifestyle signature.</title>
        <authorList>
            <person name="Morin E."/>
            <person name="San Clemente H."/>
            <person name="Chen E.C.H."/>
            <person name="De La Providencia I."/>
            <person name="Hainaut M."/>
            <person name="Kuo A."/>
            <person name="Kohler A."/>
            <person name="Murat C."/>
            <person name="Tang N."/>
            <person name="Roy S."/>
            <person name="Loubradou J."/>
            <person name="Henrissat B."/>
            <person name="Grigoriev I.V."/>
            <person name="Corradi N."/>
            <person name="Roux C."/>
            <person name="Martin F.M."/>
        </authorList>
    </citation>
    <scope>NUCLEOTIDE SEQUENCE [LARGE SCALE GENOMIC DNA]</scope>
    <source>
        <strain evidence="1 2">DAOM 194757</strain>
    </source>
</reference>
<proteinExistence type="predicted"/>
<protein>
    <submittedName>
        <fullName evidence="1">Uncharacterized protein</fullName>
    </submittedName>
</protein>